<protein>
    <submittedName>
        <fullName evidence="1">Uncharacterized protein</fullName>
    </submittedName>
</protein>
<accession>A0A6L2K504</accession>
<name>A0A6L2K504_TANCI</name>
<dbReference type="AlphaFoldDB" id="A0A6L2K504"/>
<sequence length="84" mass="9380">MVRLWWSQQEVRRGCGDRSATYSPPRRRQQLEKVARWWHGDEVVGGGYGEGNEGGVRVMCWCSVGNEENGGDVDVEDGGGGRLR</sequence>
<comment type="caution">
    <text evidence="1">The sequence shown here is derived from an EMBL/GenBank/DDBJ whole genome shotgun (WGS) entry which is preliminary data.</text>
</comment>
<reference evidence="1" key="1">
    <citation type="journal article" date="2019" name="Sci. Rep.">
        <title>Draft genome of Tanacetum cinerariifolium, the natural source of mosquito coil.</title>
        <authorList>
            <person name="Yamashiro T."/>
            <person name="Shiraishi A."/>
            <person name="Satake H."/>
            <person name="Nakayama K."/>
        </authorList>
    </citation>
    <scope>NUCLEOTIDE SEQUENCE</scope>
</reference>
<organism evidence="1">
    <name type="scientific">Tanacetum cinerariifolium</name>
    <name type="common">Dalmatian daisy</name>
    <name type="synonym">Chrysanthemum cinerariifolium</name>
    <dbReference type="NCBI Taxonomy" id="118510"/>
    <lineage>
        <taxon>Eukaryota</taxon>
        <taxon>Viridiplantae</taxon>
        <taxon>Streptophyta</taxon>
        <taxon>Embryophyta</taxon>
        <taxon>Tracheophyta</taxon>
        <taxon>Spermatophyta</taxon>
        <taxon>Magnoliopsida</taxon>
        <taxon>eudicotyledons</taxon>
        <taxon>Gunneridae</taxon>
        <taxon>Pentapetalae</taxon>
        <taxon>asterids</taxon>
        <taxon>campanulids</taxon>
        <taxon>Asterales</taxon>
        <taxon>Asteraceae</taxon>
        <taxon>Asteroideae</taxon>
        <taxon>Anthemideae</taxon>
        <taxon>Anthemidinae</taxon>
        <taxon>Tanacetum</taxon>
    </lineage>
</organism>
<gene>
    <name evidence="1" type="ORF">Tci_015868</name>
</gene>
<evidence type="ECO:0000313" key="1">
    <source>
        <dbReference type="EMBL" id="GEU43890.1"/>
    </source>
</evidence>
<dbReference type="EMBL" id="BKCJ010001769">
    <property type="protein sequence ID" value="GEU43890.1"/>
    <property type="molecule type" value="Genomic_DNA"/>
</dbReference>
<proteinExistence type="predicted"/>